<dbReference type="PANTHER" id="PTHR30349:SF64">
    <property type="entry name" value="PROPHAGE INTEGRASE INTD-RELATED"/>
    <property type="match status" value="1"/>
</dbReference>
<dbReference type="RefSeq" id="WP_135834631.1">
    <property type="nucleotide sequence ID" value="NZ_SRPE01000003.1"/>
</dbReference>
<proteinExistence type="predicted"/>
<dbReference type="InterPro" id="IPR013762">
    <property type="entry name" value="Integrase-like_cat_sf"/>
</dbReference>
<dbReference type="InterPro" id="IPR050090">
    <property type="entry name" value="Tyrosine_recombinase_XerCD"/>
</dbReference>
<dbReference type="GO" id="GO:0015074">
    <property type="term" value="P:DNA integration"/>
    <property type="evidence" value="ECO:0007669"/>
    <property type="project" value="UniProtKB-KW"/>
</dbReference>
<evidence type="ECO:0000256" key="2">
    <source>
        <dbReference type="ARBA" id="ARBA00023125"/>
    </source>
</evidence>
<evidence type="ECO:0000256" key="4">
    <source>
        <dbReference type="PROSITE-ProRule" id="PRU01248"/>
    </source>
</evidence>
<evidence type="ECO:0000256" key="1">
    <source>
        <dbReference type="ARBA" id="ARBA00022908"/>
    </source>
</evidence>
<feature type="domain" description="Core-binding (CB)" evidence="6">
    <location>
        <begin position="110"/>
        <end position="197"/>
    </location>
</feature>
<feature type="domain" description="Tyr recombinase" evidence="5">
    <location>
        <begin position="219"/>
        <end position="397"/>
    </location>
</feature>
<dbReference type="GO" id="GO:0003677">
    <property type="term" value="F:DNA binding"/>
    <property type="evidence" value="ECO:0007669"/>
    <property type="project" value="UniProtKB-UniRule"/>
</dbReference>
<keyword evidence="2 4" id="KW-0238">DNA-binding</keyword>
<dbReference type="OrthoDB" id="1493636at2"/>
<dbReference type="Gene3D" id="1.10.443.10">
    <property type="entry name" value="Intergrase catalytic core"/>
    <property type="match status" value="1"/>
</dbReference>
<dbReference type="InterPro" id="IPR035386">
    <property type="entry name" value="Arm-DNA-bind_5"/>
</dbReference>
<evidence type="ECO:0000259" key="5">
    <source>
        <dbReference type="PROSITE" id="PS51898"/>
    </source>
</evidence>
<dbReference type="EMBL" id="SRPE01000003">
    <property type="protein sequence ID" value="TGN29175.1"/>
    <property type="molecule type" value="Genomic_DNA"/>
</dbReference>
<protein>
    <recommendedName>
        <fullName evidence="9">Site-specific integrase</fullName>
    </recommendedName>
</protein>
<comment type="caution">
    <text evidence="7">The sequence shown here is derived from an EMBL/GenBank/DDBJ whole genome shotgun (WGS) entry which is preliminary data.</text>
</comment>
<dbReference type="PROSITE" id="PS51898">
    <property type="entry name" value="TYR_RECOMBINASE"/>
    <property type="match status" value="1"/>
</dbReference>
<dbReference type="Proteomes" id="UP000297998">
    <property type="component" value="Unassembled WGS sequence"/>
</dbReference>
<dbReference type="CDD" id="cd01185">
    <property type="entry name" value="INTN1_C_like"/>
    <property type="match status" value="1"/>
</dbReference>
<keyword evidence="8" id="KW-1185">Reference proteome</keyword>
<evidence type="ECO:0000259" key="6">
    <source>
        <dbReference type="PROSITE" id="PS51900"/>
    </source>
</evidence>
<evidence type="ECO:0008006" key="9">
    <source>
        <dbReference type="Google" id="ProtNLM"/>
    </source>
</evidence>
<organism evidence="7 8">
    <name type="scientific">Empedobacter tilapiae</name>
    <dbReference type="NCBI Taxonomy" id="2491114"/>
    <lineage>
        <taxon>Bacteria</taxon>
        <taxon>Pseudomonadati</taxon>
        <taxon>Bacteroidota</taxon>
        <taxon>Flavobacteriia</taxon>
        <taxon>Flavobacteriales</taxon>
        <taxon>Weeksellaceae</taxon>
        <taxon>Empedobacter</taxon>
    </lineage>
</organism>
<dbReference type="AlphaFoldDB" id="A0A4Z1C2F9"/>
<evidence type="ECO:0000256" key="3">
    <source>
        <dbReference type="ARBA" id="ARBA00023172"/>
    </source>
</evidence>
<dbReference type="InterPro" id="IPR002104">
    <property type="entry name" value="Integrase_catalytic"/>
</dbReference>
<sequence length="408" mass="47876">MNVTFVLAKPSVSIETTIEMVVRWDSQQLRISTKNKVLPKNWNPLKMRVKDSNYNKNGLEINSHLEKMKSAATDVYLFLNNELGRTPLKQEFKLEFKNHFFNGGKIDSKAKIKTVVEAFDLYIRTQKYLTESSIKTINLAKKNIIDYQLRNKEIATLDNFDINMRNELVDYLFELEYAGTTIYRRLKYVRTILRFAEDLEYTVHPYYKAKSFLTKDEESYQIALTEEELNELINLDLNYDNSLELVRDQFLALVITGQRFSDLDKITSNYVEDDGALKFIQEKTKISVQFPLMKNLKLILDKYPSGWPIRYSNQKFNKKLQVIAKKCKLLERSLINNEEIKRMDRISSHTARRTFVTIYYSKGVPLDIIMLATGHKQEKTVKGYIKMSKTQEAKLLEMVLKDVEIKID</sequence>
<dbReference type="Pfam" id="PF00589">
    <property type="entry name" value="Phage_integrase"/>
    <property type="match status" value="1"/>
</dbReference>
<dbReference type="PANTHER" id="PTHR30349">
    <property type="entry name" value="PHAGE INTEGRASE-RELATED"/>
    <property type="match status" value="1"/>
</dbReference>
<dbReference type="SUPFAM" id="SSF56349">
    <property type="entry name" value="DNA breaking-rejoining enzymes"/>
    <property type="match status" value="1"/>
</dbReference>
<name>A0A4Z1C2F9_9FLAO</name>
<dbReference type="InterPro" id="IPR044068">
    <property type="entry name" value="CB"/>
</dbReference>
<dbReference type="GO" id="GO:0006310">
    <property type="term" value="P:DNA recombination"/>
    <property type="evidence" value="ECO:0007669"/>
    <property type="project" value="UniProtKB-KW"/>
</dbReference>
<dbReference type="PROSITE" id="PS51900">
    <property type="entry name" value="CB"/>
    <property type="match status" value="1"/>
</dbReference>
<evidence type="ECO:0000313" key="8">
    <source>
        <dbReference type="Proteomes" id="UP000297998"/>
    </source>
</evidence>
<keyword evidence="3" id="KW-0233">DNA recombination</keyword>
<dbReference type="InterPro" id="IPR011010">
    <property type="entry name" value="DNA_brk_join_enz"/>
</dbReference>
<evidence type="ECO:0000313" key="7">
    <source>
        <dbReference type="EMBL" id="TGN29175.1"/>
    </source>
</evidence>
<accession>A0A4Z1C2F9</accession>
<reference evidence="7 8" key="1">
    <citation type="submission" date="2019-03" db="EMBL/GenBank/DDBJ databases">
        <title>Empedobacter tilapiae sp. nov., isolated from an intestine of Nile tilapia Oreochromis niloticus.</title>
        <authorList>
            <person name="Kim Y.-O."/>
            <person name="Yoon J.-H."/>
        </authorList>
    </citation>
    <scope>NUCLEOTIDE SEQUENCE [LARGE SCALE GENOMIC DNA]</scope>
    <source>
        <strain evidence="7 8">MRS2</strain>
    </source>
</reference>
<keyword evidence="1" id="KW-0229">DNA integration</keyword>
<dbReference type="Pfam" id="PF17293">
    <property type="entry name" value="Arm-DNA-bind_5"/>
    <property type="match status" value="1"/>
</dbReference>
<gene>
    <name evidence="7" type="ORF">E4J94_04265</name>
</gene>